<comment type="caution">
    <text evidence="1">The sequence shown here is derived from an EMBL/GenBank/DDBJ whole genome shotgun (WGS) entry which is preliminary data.</text>
</comment>
<sequence length="113" mass="12050">MWQDHNVWQGYNFYVNSGQIALPVDLLRYVTYGAGSAQGAASRRRPLYPRAPASKIAAARSLRLIPAGCGSGRGSVPAKHGPQPASMRAAPAFRERLSDFEAASTGSFSRANG</sequence>
<dbReference type="AlphaFoldDB" id="A0AB73W107"/>
<dbReference type="Proteomes" id="UP000253559">
    <property type="component" value="Unassembled WGS sequence"/>
</dbReference>
<accession>A0AB73W107</accession>
<proteinExistence type="predicted"/>
<reference evidence="1" key="1">
    <citation type="submission" date="2018-07" db="EMBL/GenBank/DDBJ databases">
        <authorList>
            <person name="Martins R.C."/>
            <person name="Perdigao-Neto L.V."/>
            <person name="Costa S.F."/>
            <person name="Levin A.S.S."/>
        </authorList>
    </citation>
    <scope>NUCLEOTIDE SEQUENCE</scope>
    <source>
        <strain evidence="1">BC_5001</strain>
    </source>
</reference>
<evidence type="ECO:0000313" key="1">
    <source>
        <dbReference type="EMBL" id="RBZ20896.1"/>
    </source>
</evidence>
<gene>
    <name evidence="1" type="ORF">DM078_18075</name>
</gene>
<dbReference type="EMBL" id="QOHW01000013">
    <property type="protein sequence ID" value="RBZ20896.1"/>
    <property type="molecule type" value="Genomic_DNA"/>
</dbReference>
<name>A0AB73W107_KLEPN</name>
<reference evidence="1" key="2">
    <citation type="submission" date="2018-08" db="EMBL/GenBank/DDBJ databases">
        <title>Klebsiella pneumoniae genome sequencing and assembly.</title>
        <authorList>
            <person name="Martins R.C.R."/>
            <person name="Perdigao-Neto L.V."/>
            <person name="Costa S.F."/>
            <person name="Levin A.S.S."/>
        </authorList>
    </citation>
    <scope>NUCLEOTIDE SEQUENCE</scope>
    <source>
        <strain evidence="1">BC_5001</strain>
    </source>
</reference>
<protein>
    <submittedName>
        <fullName evidence="1">Uncharacterized protein</fullName>
    </submittedName>
</protein>
<organism evidence="1">
    <name type="scientific">Klebsiella pneumoniae</name>
    <dbReference type="NCBI Taxonomy" id="573"/>
    <lineage>
        <taxon>Bacteria</taxon>
        <taxon>Pseudomonadati</taxon>
        <taxon>Pseudomonadota</taxon>
        <taxon>Gammaproteobacteria</taxon>
        <taxon>Enterobacterales</taxon>
        <taxon>Enterobacteriaceae</taxon>
        <taxon>Klebsiella/Raoultella group</taxon>
        <taxon>Klebsiella</taxon>
        <taxon>Klebsiella pneumoniae complex</taxon>
    </lineage>
</organism>